<dbReference type="InParanoid" id="Q02C57"/>
<gene>
    <name evidence="9" type="primary">xerC</name>
    <name evidence="12" type="ordered locus">Acid_0347</name>
</gene>
<dbReference type="SUPFAM" id="SSF47823">
    <property type="entry name" value="lambda integrase-like, N-terminal domain"/>
    <property type="match status" value="1"/>
</dbReference>
<evidence type="ECO:0000256" key="6">
    <source>
        <dbReference type="ARBA" id="ARBA00023125"/>
    </source>
</evidence>
<dbReference type="STRING" id="234267.Acid_0347"/>
<comment type="similarity">
    <text evidence="9">Belongs to the 'phage' integrase family. XerC subfamily.</text>
</comment>
<evidence type="ECO:0000256" key="4">
    <source>
        <dbReference type="ARBA" id="ARBA00022829"/>
    </source>
</evidence>
<keyword evidence="4 9" id="KW-0159">Chromosome partition</keyword>
<feature type="active site" evidence="9">
    <location>
        <position position="158"/>
    </location>
</feature>
<feature type="active site" evidence="9">
    <location>
        <position position="275"/>
    </location>
</feature>
<evidence type="ECO:0000256" key="1">
    <source>
        <dbReference type="ARBA" id="ARBA00004496"/>
    </source>
</evidence>
<evidence type="ECO:0000256" key="3">
    <source>
        <dbReference type="ARBA" id="ARBA00022618"/>
    </source>
</evidence>
<dbReference type="PANTHER" id="PTHR30349">
    <property type="entry name" value="PHAGE INTEGRASE-RELATED"/>
    <property type="match status" value="1"/>
</dbReference>
<sequence>MPSSEPSELERQIVLYLEDLARAGNSEHSIRAYESDLRQFLAFLSPPDLAPPAPAAIDLLILREWLAGLYRDDLSAVTLRRKLAAVRGLFRFLLREGVVPLNVACLVRTPKAPKKLPEVMTADQVNSLIDGVGGVELERPHPARDRAIFELLYGCGIRVSELAGLNLEDIDRTEGWLRVRGKGKKERQVPLPGQAAQSLERYLAERPVAREQPAVFVNHRRARLTTRGISGIVKLYATYLSNDPGIHPHSFRHAYATHLLADGADLRAIQELLGHARLSTTQKYTQVSLTDLMAVYDKAHPKA</sequence>
<dbReference type="Gene3D" id="1.10.150.130">
    <property type="match status" value="1"/>
</dbReference>
<evidence type="ECO:0000256" key="8">
    <source>
        <dbReference type="ARBA" id="ARBA00023306"/>
    </source>
</evidence>
<feature type="active site" evidence="9">
    <location>
        <position position="249"/>
    </location>
</feature>
<dbReference type="GO" id="GO:0007059">
    <property type="term" value="P:chromosome segregation"/>
    <property type="evidence" value="ECO:0007669"/>
    <property type="project" value="UniProtKB-UniRule"/>
</dbReference>
<dbReference type="InterPro" id="IPR044068">
    <property type="entry name" value="CB"/>
</dbReference>
<feature type="active site" description="O-(3'-phospho-DNA)-tyrosine intermediate" evidence="9">
    <location>
        <position position="284"/>
    </location>
</feature>
<reference evidence="12" key="1">
    <citation type="submission" date="2006-10" db="EMBL/GenBank/DDBJ databases">
        <title>Complete sequence of Solibacter usitatus Ellin6076.</title>
        <authorList>
            <consortium name="US DOE Joint Genome Institute"/>
            <person name="Copeland A."/>
            <person name="Lucas S."/>
            <person name="Lapidus A."/>
            <person name="Barry K."/>
            <person name="Detter J.C."/>
            <person name="Glavina del Rio T."/>
            <person name="Hammon N."/>
            <person name="Israni S."/>
            <person name="Dalin E."/>
            <person name="Tice H."/>
            <person name="Pitluck S."/>
            <person name="Thompson L.S."/>
            <person name="Brettin T."/>
            <person name="Bruce D."/>
            <person name="Han C."/>
            <person name="Tapia R."/>
            <person name="Gilna P."/>
            <person name="Schmutz J."/>
            <person name="Larimer F."/>
            <person name="Land M."/>
            <person name="Hauser L."/>
            <person name="Kyrpides N."/>
            <person name="Mikhailova N."/>
            <person name="Janssen P.H."/>
            <person name="Kuske C.R."/>
            <person name="Richardson P."/>
        </authorList>
    </citation>
    <scope>NUCLEOTIDE SEQUENCE</scope>
    <source>
        <strain evidence="12">Ellin6076</strain>
    </source>
</reference>
<organism evidence="12">
    <name type="scientific">Solibacter usitatus (strain Ellin6076)</name>
    <dbReference type="NCBI Taxonomy" id="234267"/>
    <lineage>
        <taxon>Bacteria</taxon>
        <taxon>Pseudomonadati</taxon>
        <taxon>Acidobacteriota</taxon>
        <taxon>Terriglobia</taxon>
        <taxon>Bryobacterales</taxon>
        <taxon>Solibacteraceae</taxon>
        <taxon>Candidatus Solibacter</taxon>
    </lineage>
</organism>
<dbReference type="Pfam" id="PF02899">
    <property type="entry name" value="Phage_int_SAM_1"/>
    <property type="match status" value="1"/>
</dbReference>
<dbReference type="InterPro" id="IPR023009">
    <property type="entry name" value="Tyrosine_recombinase_XerC/XerD"/>
</dbReference>
<dbReference type="KEGG" id="sus:Acid_0347"/>
<dbReference type="OrthoDB" id="9801717at2"/>
<dbReference type="PROSITE" id="PS51900">
    <property type="entry name" value="CB"/>
    <property type="match status" value="1"/>
</dbReference>
<dbReference type="GO" id="GO:0051301">
    <property type="term" value="P:cell division"/>
    <property type="evidence" value="ECO:0007669"/>
    <property type="project" value="UniProtKB-KW"/>
</dbReference>
<dbReference type="eggNOG" id="COG4974">
    <property type="taxonomic scope" value="Bacteria"/>
</dbReference>
<accession>Q02C57</accession>
<dbReference type="GO" id="GO:0006313">
    <property type="term" value="P:DNA transposition"/>
    <property type="evidence" value="ECO:0007669"/>
    <property type="project" value="UniProtKB-UniRule"/>
</dbReference>
<feature type="domain" description="Core-binding (CB)" evidence="11">
    <location>
        <begin position="7"/>
        <end position="94"/>
    </location>
</feature>
<keyword evidence="2 9" id="KW-0963">Cytoplasm</keyword>
<feature type="active site" evidence="9">
    <location>
        <position position="182"/>
    </location>
</feature>
<dbReference type="InterPro" id="IPR010998">
    <property type="entry name" value="Integrase_recombinase_N"/>
</dbReference>
<keyword evidence="8 9" id="KW-0131">Cell cycle</keyword>
<dbReference type="GO" id="GO:0003677">
    <property type="term" value="F:DNA binding"/>
    <property type="evidence" value="ECO:0007669"/>
    <property type="project" value="UniProtKB-UniRule"/>
</dbReference>
<evidence type="ECO:0000256" key="7">
    <source>
        <dbReference type="ARBA" id="ARBA00023172"/>
    </source>
</evidence>
<protein>
    <recommendedName>
        <fullName evidence="9">Tyrosine recombinase XerC</fullName>
    </recommendedName>
</protein>
<evidence type="ECO:0000256" key="9">
    <source>
        <dbReference type="HAMAP-Rule" id="MF_01808"/>
    </source>
</evidence>
<evidence type="ECO:0000259" key="11">
    <source>
        <dbReference type="PROSITE" id="PS51900"/>
    </source>
</evidence>
<comment type="subunit">
    <text evidence="9">Forms a cyclic heterotetrameric complex composed of two molecules of XerC and two molecules of XerD.</text>
</comment>
<dbReference type="InterPro" id="IPR002104">
    <property type="entry name" value="Integrase_catalytic"/>
</dbReference>
<dbReference type="EMBL" id="CP000473">
    <property type="protein sequence ID" value="ABJ81359.1"/>
    <property type="molecule type" value="Genomic_DNA"/>
</dbReference>
<proteinExistence type="inferred from homology"/>
<name>Q02C57_SOLUE</name>
<dbReference type="Pfam" id="PF00589">
    <property type="entry name" value="Phage_integrase"/>
    <property type="match status" value="1"/>
</dbReference>
<dbReference type="InterPro" id="IPR050090">
    <property type="entry name" value="Tyrosine_recombinase_XerCD"/>
</dbReference>
<dbReference type="CDD" id="cd00798">
    <property type="entry name" value="INT_XerDC_C"/>
    <property type="match status" value="1"/>
</dbReference>
<dbReference type="SUPFAM" id="SSF56349">
    <property type="entry name" value="DNA breaking-rejoining enzymes"/>
    <property type="match status" value="1"/>
</dbReference>
<evidence type="ECO:0000256" key="5">
    <source>
        <dbReference type="ARBA" id="ARBA00022908"/>
    </source>
</evidence>
<dbReference type="AlphaFoldDB" id="Q02C57"/>
<feature type="active site" evidence="9">
    <location>
        <position position="252"/>
    </location>
</feature>
<keyword evidence="6 9" id="KW-0238">DNA-binding</keyword>
<keyword evidence="3 9" id="KW-0132">Cell division</keyword>
<dbReference type="PROSITE" id="PS51898">
    <property type="entry name" value="TYR_RECOMBINASE"/>
    <property type="match status" value="1"/>
</dbReference>
<dbReference type="HAMAP" id="MF_01808">
    <property type="entry name" value="Recomb_XerC_XerD"/>
    <property type="match status" value="1"/>
</dbReference>
<comment type="function">
    <text evidence="9">Site-specific tyrosine recombinase, which acts by catalyzing the cutting and rejoining of the recombining DNA molecules. The XerC-XerD complex is essential to convert dimers of the bacterial chromosome into monomers to permit their segregation at cell division. It also contributes to the segregational stability of plasmids.</text>
</comment>
<dbReference type="Gene3D" id="1.10.443.10">
    <property type="entry name" value="Intergrase catalytic core"/>
    <property type="match status" value="1"/>
</dbReference>
<evidence type="ECO:0000256" key="2">
    <source>
        <dbReference type="ARBA" id="ARBA00022490"/>
    </source>
</evidence>
<dbReference type="PANTHER" id="PTHR30349:SF77">
    <property type="entry name" value="TYROSINE RECOMBINASE XERC"/>
    <property type="match status" value="1"/>
</dbReference>
<dbReference type="GO" id="GO:0005737">
    <property type="term" value="C:cytoplasm"/>
    <property type="evidence" value="ECO:0007669"/>
    <property type="project" value="UniProtKB-SubCell"/>
</dbReference>
<dbReference type="InterPro" id="IPR011010">
    <property type="entry name" value="DNA_brk_join_enz"/>
</dbReference>
<dbReference type="InterPro" id="IPR004107">
    <property type="entry name" value="Integrase_SAM-like_N"/>
</dbReference>
<dbReference type="GO" id="GO:0009037">
    <property type="term" value="F:tyrosine-based site-specific recombinase activity"/>
    <property type="evidence" value="ECO:0007669"/>
    <property type="project" value="UniProtKB-UniRule"/>
</dbReference>
<dbReference type="HOGENOM" id="CLU_027562_9_6_0"/>
<keyword evidence="5 9" id="KW-0229">DNA integration</keyword>
<dbReference type="InterPro" id="IPR013762">
    <property type="entry name" value="Integrase-like_cat_sf"/>
</dbReference>
<comment type="subcellular location">
    <subcellularLocation>
        <location evidence="1 9">Cytoplasm</location>
    </subcellularLocation>
</comment>
<keyword evidence="7 9" id="KW-0233">DNA recombination</keyword>
<feature type="domain" description="Tyr recombinase" evidence="10">
    <location>
        <begin position="115"/>
        <end position="297"/>
    </location>
</feature>
<evidence type="ECO:0000313" key="12">
    <source>
        <dbReference type="EMBL" id="ABJ81359.1"/>
    </source>
</evidence>
<evidence type="ECO:0000259" key="10">
    <source>
        <dbReference type="PROSITE" id="PS51898"/>
    </source>
</evidence>